<keyword evidence="1" id="KW-0812">Transmembrane</keyword>
<feature type="transmembrane region" description="Helical" evidence="1">
    <location>
        <begin position="20"/>
        <end position="40"/>
    </location>
</feature>
<dbReference type="Proteomes" id="UP000095766">
    <property type="component" value="Unassembled WGS sequence"/>
</dbReference>
<sequence length="41" mass="4895">MAKIVNLFKLCEYIRSLSFYFLNSMSKRILITLIIPLFILK</sequence>
<proteinExistence type="predicted"/>
<organism evidence="2 3">
    <name type="scientific">Bacteroides uniformis</name>
    <dbReference type="NCBI Taxonomy" id="820"/>
    <lineage>
        <taxon>Bacteria</taxon>
        <taxon>Pseudomonadati</taxon>
        <taxon>Bacteroidota</taxon>
        <taxon>Bacteroidia</taxon>
        <taxon>Bacteroidales</taxon>
        <taxon>Bacteroidaceae</taxon>
        <taxon>Bacteroides</taxon>
    </lineage>
</organism>
<evidence type="ECO:0000313" key="2">
    <source>
        <dbReference type="EMBL" id="CUP40525.1"/>
    </source>
</evidence>
<dbReference type="EMBL" id="CZAO01000006">
    <property type="protein sequence ID" value="CUP40525.1"/>
    <property type="molecule type" value="Genomic_DNA"/>
</dbReference>
<accession>A0A174DL85</accession>
<keyword evidence="1" id="KW-1133">Transmembrane helix</keyword>
<evidence type="ECO:0000313" key="3">
    <source>
        <dbReference type="Proteomes" id="UP000095766"/>
    </source>
</evidence>
<name>A0A174DL85_BACUN</name>
<reference evidence="2 3" key="1">
    <citation type="submission" date="2015-09" db="EMBL/GenBank/DDBJ databases">
        <authorList>
            <consortium name="Pathogen Informatics"/>
        </authorList>
    </citation>
    <scope>NUCLEOTIDE SEQUENCE [LARGE SCALE GENOMIC DNA]</scope>
    <source>
        <strain evidence="2 3">2789STDY5834898</strain>
    </source>
</reference>
<protein>
    <submittedName>
        <fullName evidence="2">Uncharacterized protein</fullName>
    </submittedName>
</protein>
<evidence type="ECO:0000256" key="1">
    <source>
        <dbReference type="SAM" id="Phobius"/>
    </source>
</evidence>
<gene>
    <name evidence="2" type="ORF">ERS852510_01463</name>
</gene>
<dbReference type="AlphaFoldDB" id="A0A174DL85"/>
<keyword evidence="1" id="KW-0472">Membrane</keyword>